<gene>
    <name evidence="1" type="ORF">GUJ93_ZPchr0008g13800</name>
</gene>
<reference evidence="1" key="1">
    <citation type="journal article" date="2021" name="bioRxiv">
        <title>Whole Genome Assembly and Annotation of Northern Wild Rice, Zizania palustris L., Supports a Whole Genome Duplication in the Zizania Genus.</title>
        <authorList>
            <person name="Haas M."/>
            <person name="Kono T."/>
            <person name="Macchietto M."/>
            <person name="Millas R."/>
            <person name="McGilp L."/>
            <person name="Shao M."/>
            <person name="Duquette J."/>
            <person name="Hirsch C.N."/>
            <person name="Kimball J."/>
        </authorList>
    </citation>
    <scope>NUCLEOTIDE SEQUENCE</scope>
    <source>
        <tissue evidence="1">Fresh leaf tissue</tissue>
    </source>
</reference>
<organism evidence="1 2">
    <name type="scientific">Zizania palustris</name>
    <name type="common">Northern wild rice</name>
    <dbReference type="NCBI Taxonomy" id="103762"/>
    <lineage>
        <taxon>Eukaryota</taxon>
        <taxon>Viridiplantae</taxon>
        <taxon>Streptophyta</taxon>
        <taxon>Embryophyta</taxon>
        <taxon>Tracheophyta</taxon>
        <taxon>Spermatophyta</taxon>
        <taxon>Magnoliopsida</taxon>
        <taxon>Liliopsida</taxon>
        <taxon>Poales</taxon>
        <taxon>Poaceae</taxon>
        <taxon>BOP clade</taxon>
        <taxon>Oryzoideae</taxon>
        <taxon>Oryzeae</taxon>
        <taxon>Zizaniinae</taxon>
        <taxon>Zizania</taxon>
    </lineage>
</organism>
<proteinExistence type="predicted"/>
<comment type="caution">
    <text evidence="1">The sequence shown here is derived from an EMBL/GenBank/DDBJ whole genome shotgun (WGS) entry which is preliminary data.</text>
</comment>
<evidence type="ECO:0000313" key="1">
    <source>
        <dbReference type="EMBL" id="KAG8047308.1"/>
    </source>
</evidence>
<evidence type="ECO:0000313" key="2">
    <source>
        <dbReference type="Proteomes" id="UP000729402"/>
    </source>
</evidence>
<sequence>MADSAAVAKVAPTGSSMSAMVTLTTNLVVFIEAGGSTIVAPTTRTHRSDVPTMGRLNVAVLIPTQPTTTVSSMVNLASVVWPSVTIVIVERPPTTNLLIEAPHAVNHQLKV</sequence>
<dbReference type="Proteomes" id="UP000729402">
    <property type="component" value="Unassembled WGS sequence"/>
</dbReference>
<accession>A0A8J5RCA1</accession>
<dbReference type="AlphaFoldDB" id="A0A8J5RCA1"/>
<reference evidence="1" key="2">
    <citation type="submission" date="2021-02" db="EMBL/GenBank/DDBJ databases">
        <authorList>
            <person name="Kimball J.A."/>
            <person name="Haas M.W."/>
            <person name="Macchietto M."/>
            <person name="Kono T."/>
            <person name="Duquette J."/>
            <person name="Shao M."/>
        </authorList>
    </citation>
    <scope>NUCLEOTIDE SEQUENCE</scope>
    <source>
        <tissue evidence="1">Fresh leaf tissue</tissue>
    </source>
</reference>
<keyword evidence="2" id="KW-1185">Reference proteome</keyword>
<dbReference type="EMBL" id="JAAALK010000290">
    <property type="protein sequence ID" value="KAG8047308.1"/>
    <property type="molecule type" value="Genomic_DNA"/>
</dbReference>
<protein>
    <submittedName>
        <fullName evidence="1">Uncharacterized protein</fullName>
    </submittedName>
</protein>
<name>A0A8J5RCA1_ZIZPA</name>